<sequence length="160" mass="17260">MRLPLQFLAIVALSPVAGVTDGAAAVTLERVWPGYRDAASFTRLGEYFGAGPDAINAAALRSQPQARAGYYWLIRTDATAAQSGCSLIIEVQRESNPVPDTHTFSFDLSAGSHAIHAGLTGRDWIDSEERPVAWRLTLLSPDGTSLATQHSFLWERSSSS</sequence>
<dbReference type="RefSeq" id="WP_330931981.1">
    <property type="nucleotide sequence ID" value="NZ_CP119075.1"/>
</dbReference>
<protein>
    <submittedName>
        <fullName evidence="2">Uncharacterized protein</fullName>
    </submittedName>
</protein>
<dbReference type="KEGG" id="slom:PXH66_20630"/>
<gene>
    <name evidence="2" type="ORF">PXH66_20630</name>
</gene>
<keyword evidence="3" id="KW-1185">Reference proteome</keyword>
<evidence type="ECO:0000256" key="1">
    <source>
        <dbReference type="SAM" id="SignalP"/>
    </source>
</evidence>
<accession>A0AAF0CHW8</accession>
<keyword evidence="1" id="KW-0732">Signal</keyword>
<name>A0AAF0CHW8_9BACT</name>
<dbReference type="EMBL" id="CP119075">
    <property type="protein sequence ID" value="WED64757.1"/>
    <property type="molecule type" value="Genomic_DNA"/>
</dbReference>
<proteinExistence type="predicted"/>
<feature type="signal peptide" evidence="1">
    <location>
        <begin position="1"/>
        <end position="17"/>
    </location>
</feature>
<reference evidence="2" key="1">
    <citation type="submission" date="2023-03" db="EMBL/GenBank/DDBJ databases">
        <title>Lomoglobus Profundus gen. nov., sp. nov., a novel member of the phylum Verrucomicrobia, isolated from deep-marine sediment of South China Sea.</title>
        <authorList>
            <person name="Ahmad T."/>
            <person name="Ishaq S.E."/>
            <person name="Wang F."/>
        </authorList>
    </citation>
    <scope>NUCLEOTIDE SEQUENCE</scope>
    <source>
        <strain evidence="2">LMO-M01</strain>
    </source>
</reference>
<evidence type="ECO:0000313" key="3">
    <source>
        <dbReference type="Proteomes" id="UP001218638"/>
    </source>
</evidence>
<organism evidence="2 3">
    <name type="scientific">Synoicihabitans lomoniglobus</name>
    <dbReference type="NCBI Taxonomy" id="2909285"/>
    <lineage>
        <taxon>Bacteria</taxon>
        <taxon>Pseudomonadati</taxon>
        <taxon>Verrucomicrobiota</taxon>
        <taxon>Opitutia</taxon>
        <taxon>Opitutales</taxon>
        <taxon>Opitutaceae</taxon>
        <taxon>Synoicihabitans</taxon>
    </lineage>
</organism>
<dbReference type="AlphaFoldDB" id="A0AAF0CHW8"/>
<evidence type="ECO:0000313" key="2">
    <source>
        <dbReference type="EMBL" id="WED64757.1"/>
    </source>
</evidence>
<dbReference type="Proteomes" id="UP001218638">
    <property type="component" value="Chromosome"/>
</dbReference>
<feature type="chain" id="PRO_5042102327" evidence="1">
    <location>
        <begin position="18"/>
        <end position="160"/>
    </location>
</feature>